<comment type="caution">
    <text evidence="21">The sequence shown here is derived from an EMBL/GenBank/DDBJ whole genome shotgun (WGS) entry which is preliminary data.</text>
</comment>
<evidence type="ECO:0000313" key="22">
    <source>
        <dbReference type="Proteomes" id="UP001586593"/>
    </source>
</evidence>
<name>A0ABR3XCU3_9PEZI</name>
<evidence type="ECO:0000313" key="21">
    <source>
        <dbReference type="EMBL" id="KAL1873454.1"/>
    </source>
</evidence>
<evidence type="ECO:0000256" key="8">
    <source>
        <dbReference type="ARBA" id="ARBA00022763"/>
    </source>
</evidence>
<keyword evidence="9 19" id="KW-0378">Hydrolase</keyword>
<dbReference type="EC" id="3.6.4.12" evidence="4 19"/>
<comment type="subcellular location">
    <subcellularLocation>
        <location evidence="2">Chromosome</location>
        <location evidence="2">Telomere</location>
    </subcellularLocation>
    <subcellularLocation>
        <location evidence="1 19">Nucleus</location>
    </subcellularLocation>
</comment>
<accession>A0ABR3XCU3</accession>
<dbReference type="PANTHER" id="PTHR12604">
    <property type="entry name" value="KU AUTOANTIGEN DNA HELICASE"/>
    <property type="match status" value="1"/>
</dbReference>
<evidence type="ECO:0000256" key="5">
    <source>
        <dbReference type="ARBA" id="ARBA00021792"/>
    </source>
</evidence>
<evidence type="ECO:0000256" key="6">
    <source>
        <dbReference type="ARBA" id="ARBA00022454"/>
    </source>
</evidence>
<evidence type="ECO:0000256" key="15">
    <source>
        <dbReference type="ARBA" id="ARBA00023204"/>
    </source>
</evidence>
<dbReference type="InterPro" id="IPR006164">
    <property type="entry name" value="DNA_bd_Ku70/Ku80"/>
</dbReference>
<dbReference type="Pfam" id="PF02735">
    <property type="entry name" value="Ku"/>
    <property type="match status" value="1"/>
</dbReference>
<evidence type="ECO:0000256" key="1">
    <source>
        <dbReference type="ARBA" id="ARBA00004123"/>
    </source>
</evidence>
<evidence type="ECO:0000256" key="11">
    <source>
        <dbReference type="ARBA" id="ARBA00022840"/>
    </source>
</evidence>
<keyword evidence="16 19" id="KW-0539">Nucleus</keyword>
<keyword evidence="22" id="KW-1185">Reference proteome</keyword>
<evidence type="ECO:0000256" key="13">
    <source>
        <dbReference type="ARBA" id="ARBA00023125"/>
    </source>
</evidence>
<evidence type="ECO:0000256" key="7">
    <source>
        <dbReference type="ARBA" id="ARBA00022741"/>
    </source>
</evidence>
<keyword evidence="6" id="KW-0158">Chromosome</keyword>
<keyword evidence="14 19" id="KW-0233">DNA recombination</keyword>
<dbReference type="InterPro" id="IPR005161">
    <property type="entry name" value="Ku_N"/>
</dbReference>
<keyword evidence="15 19" id="KW-0234">DNA repair</keyword>
<dbReference type="Pfam" id="PF08785">
    <property type="entry name" value="Ku_PK_bind"/>
    <property type="match status" value="1"/>
</dbReference>
<evidence type="ECO:0000256" key="17">
    <source>
        <dbReference type="ARBA" id="ARBA00024890"/>
    </source>
</evidence>
<dbReference type="Gene3D" id="2.40.290.10">
    <property type="match status" value="1"/>
</dbReference>
<keyword evidence="10 19" id="KW-0347">Helicase</keyword>
<evidence type="ECO:0000256" key="16">
    <source>
        <dbReference type="ARBA" id="ARBA00023242"/>
    </source>
</evidence>
<sequence>MADKEATVYIIDLGKSMGKANNGRSESDLDWSMRYVWDRISTTVAASRKTWTVGVIGLRTDLTDNNEDAAGLDGYENISVLQQIGPLSMTSLKELRPRIAPSNTNNGDAISAIVVAVGMIDSFTKKLKYNRRIVLVTDGKGPMDDDSLEDVSQKLNESNIELTVIGVDFDDPEYGFKEEEKSKLKAKNEKILARLVSQCKDGIYGTMAQAVEELSMPRIKQVRPFKSYDGPLTLGDPEKYPSAMSISVERYFKTKLAHPPSATTVIIKSEHGAGPSQVDEEADEMEGVERSGPSFAGVKQVRTYKVEDPDAPGGKRDVEFESLAKGYEYGRTVVPISESDWNITKLETKKSFTILGFIPFSSYEPFLNMGEAGIIIAQKFNERAELALSSFVNALYELESYAIARYVAKDGQNPLLVLLIPSPKLESETECLYDIPLPFAEDVRSYQFPPLDKVITANGPVTSNHRLLPDENLQKAMSDYVDAMDLSGFAVDDEGKPSEYAPLDESYNPIIHRINQAIRQRAVHPERPIEPAAGILLRYSKPPEDLVAQAKTQIEALIKHSDVKKVPPKAKGKRKRETIKPISGLDVDALLGQKKKIKITMENAVPEFKQMLASAEQISTIENATKQMGGIVLNLIRASSGSSNYDRAAENIRVMREELISLEEPELYNKFLRDLKDKLFKGDLGGDRRDLWRQKIVGLGLNLITQQESEASEVTEADAKKFEK</sequence>
<evidence type="ECO:0000256" key="18">
    <source>
        <dbReference type="ARBA" id="ARBA00047995"/>
    </source>
</evidence>
<protein>
    <recommendedName>
        <fullName evidence="5 19">ATP-dependent DNA helicase II subunit 2</fullName>
        <ecNumber evidence="4 19">3.6.4.12</ecNumber>
    </recommendedName>
</protein>
<evidence type="ECO:0000256" key="12">
    <source>
        <dbReference type="ARBA" id="ARBA00022895"/>
    </source>
</evidence>
<dbReference type="CDD" id="cd00873">
    <property type="entry name" value="KU80"/>
    <property type="match status" value="1"/>
</dbReference>
<dbReference type="Pfam" id="PF03731">
    <property type="entry name" value="Ku_N"/>
    <property type="match status" value="1"/>
</dbReference>
<dbReference type="InterPro" id="IPR014893">
    <property type="entry name" value="Ku_PK_bind"/>
</dbReference>
<dbReference type="Gene3D" id="1.10.1600.10">
    <property type="match status" value="1"/>
</dbReference>
<dbReference type="InterPro" id="IPR036465">
    <property type="entry name" value="vWFA_dom_sf"/>
</dbReference>
<evidence type="ECO:0000256" key="9">
    <source>
        <dbReference type="ARBA" id="ARBA00022801"/>
    </source>
</evidence>
<evidence type="ECO:0000256" key="14">
    <source>
        <dbReference type="ARBA" id="ARBA00023172"/>
    </source>
</evidence>
<reference evidence="21 22" key="1">
    <citation type="journal article" date="2024" name="Commun. Biol.">
        <title>Comparative genomic analysis of thermophilic fungi reveals convergent evolutionary adaptations and gene losses.</title>
        <authorList>
            <person name="Steindorff A.S."/>
            <person name="Aguilar-Pontes M.V."/>
            <person name="Robinson A.J."/>
            <person name="Andreopoulos B."/>
            <person name="LaButti K."/>
            <person name="Kuo A."/>
            <person name="Mondo S."/>
            <person name="Riley R."/>
            <person name="Otillar R."/>
            <person name="Haridas S."/>
            <person name="Lipzen A."/>
            <person name="Grimwood J."/>
            <person name="Schmutz J."/>
            <person name="Clum A."/>
            <person name="Reid I.D."/>
            <person name="Moisan M.C."/>
            <person name="Butler G."/>
            <person name="Nguyen T.T.M."/>
            <person name="Dewar K."/>
            <person name="Conant G."/>
            <person name="Drula E."/>
            <person name="Henrissat B."/>
            <person name="Hansel C."/>
            <person name="Singer S."/>
            <person name="Hutchinson M.I."/>
            <person name="de Vries R.P."/>
            <person name="Natvig D.O."/>
            <person name="Powell A.J."/>
            <person name="Tsang A."/>
            <person name="Grigoriev I.V."/>
        </authorList>
    </citation>
    <scope>NUCLEOTIDE SEQUENCE [LARGE SCALE GENOMIC DNA]</scope>
    <source>
        <strain evidence="21 22">ATCC 24622</strain>
    </source>
</reference>
<dbReference type="EMBL" id="JAZHXJ010000121">
    <property type="protein sequence ID" value="KAL1873454.1"/>
    <property type="molecule type" value="Genomic_DNA"/>
</dbReference>
<dbReference type="Gene3D" id="3.40.50.410">
    <property type="entry name" value="von Willebrand factor, type A domain"/>
    <property type="match status" value="1"/>
</dbReference>
<dbReference type="PIRSF" id="PIRSF016570">
    <property type="entry name" value="Ku80"/>
    <property type="match status" value="1"/>
</dbReference>
<proteinExistence type="inferred from homology"/>
<comment type="function">
    <text evidence="17">Single-stranded DNA-dependent ATP-dependent helicase. Involved in non-homologous end joining (NHEJ) DNA double strand break repair. DNA-binding is sequence-independent but has a high affinity to nicks in double-stranded DNA and to the ends of duplex DNA. Binds to naturally occurring chromosomal ends, and therefore provides chromosomal end protection. Required also for telomere recombination to repair telomeric ends in the absence of telomerase. KU70, of the KU70/KU80 heterodimer, binds to the stem loop of TLC1, the RNA component of telomerase. Involved in telomere maintenance. Interacts with telomeric repeats and subtelomeric sequences thereby controlling telomere length and protecting against subtelomeric rearrangement. Maintains telomeric chromatin, which is involved in silencing the expression of genes located at the telomere. Required for mating-type switching.</text>
</comment>
<dbReference type="InterPro" id="IPR024193">
    <property type="entry name" value="Ku80"/>
</dbReference>
<comment type="similarity">
    <text evidence="3 19">Belongs to the ku80 family.</text>
</comment>
<gene>
    <name evidence="21" type="ORF">VTK73DRAFT_952</name>
</gene>
<dbReference type="SUPFAM" id="SSF53300">
    <property type="entry name" value="vWA-like"/>
    <property type="match status" value="1"/>
</dbReference>
<evidence type="ECO:0000256" key="2">
    <source>
        <dbReference type="ARBA" id="ARBA00004574"/>
    </source>
</evidence>
<dbReference type="SMART" id="SM00559">
    <property type="entry name" value="Ku78"/>
    <property type="match status" value="1"/>
</dbReference>
<comment type="catalytic activity">
    <reaction evidence="18 19">
        <text>ATP + H2O = ADP + phosphate + H(+)</text>
        <dbReference type="Rhea" id="RHEA:13065"/>
        <dbReference type="ChEBI" id="CHEBI:15377"/>
        <dbReference type="ChEBI" id="CHEBI:15378"/>
        <dbReference type="ChEBI" id="CHEBI:30616"/>
        <dbReference type="ChEBI" id="CHEBI:43474"/>
        <dbReference type="ChEBI" id="CHEBI:456216"/>
        <dbReference type="EC" id="3.6.4.12"/>
    </reaction>
</comment>
<evidence type="ECO:0000259" key="20">
    <source>
        <dbReference type="PROSITE" id="PS50234"/>
    </source>
</evidence>
<keyword evidence="11 19" id="KW-0067">ATP-binding</keyword>
<dbReference type="SUPFAM" id="SSF100939">
    <property type="entry name" value="SPOC domain-like"/>
    <property type="match status" value="1"/>
</dbReference>
<dbReference type="PANTHER" id="PTHR12604:SF4">
    <property type="entry name" value="X-RAY REPAIR CROSS-COMPLEMENTING PROTEIN 5"/>
    <property type="match status" value="1"/>
</dbReference>
<organism evidence="21 22">
    <name type="scientific">Phialemonium thermophilum</name>
    <dbReference type="NCBI Taxonomy" id="223376"/>
    <lineage>
        <taxon>Eukaryota</taxon>
        <taxon>Fungi</taxon>
        <taxon>Dikarya</taxon>
        <taxon>Ascomycota</taxon>
        <taxon>Pezizomycotina</taxon>
        <taxon>Sordariomycetes</taxon>
        <taxon>Sordariomycetidae</taxon>
        <taxon>Cephalothecales</taxon>
        <taxon>Cephalothecaceae</taxon>
        <taxon>Phialemonium</taxon>
    </lineage>
</organism>
<dbReference type="PROSITE" id="PS50234">
    <property type="entry name" value="VWFA"/>
    <property type="match status" value="1"/>
</dbReference>
<evidence type="ECO:0000256" key="19">
    <source>
        <dbReference type="PIRNR" id="PIRNR016570"/>
    </source>
</evidence>
<dbReference type="Proteomes" id="UP001586593">
    <property type="component" value="Unassembled WGS sequence"/>
</dbReference>
<keyword evidence="12" id="KW-0779">Telomere</keyword>
<keyword evidence="7 19" id="KW-0547">Nucleotide-binding</keyword>
<keyword evidence="8 19" id="KW-0227">DNA damage</keyword>
<dbReference type="Gene3D" id="1.25.40.240">
    <property type="entry name" value="Ku, C-terminal domain"/>
    <property type="match status" value="1"/>
</dbReference>
<evidence type="ECO:0000256" key="3">
    <source>
        <dbReference type="ARBA" id="ARBA00007726"/>
    </source>
</evidence>
<dbReference type="SUPFAM" id="SSF101420">
    <property type="entry name" value="C-terminal domain of Ku80"/>
    <property type="match status" value="1"/>
</dbReference>
<dbReference type="InterPro" id="IPR016194">
    <property type="entry name" value="SPOC-like_C_dom_sf"/>
</dbReference>
<evidence type="ECO:0000256" key="4">
    <source>
        <dbReference type="ARBA" id="ARBA00012551"/>
    </source>
</evidence>
<dbReference type="InterPro" id="IPR036494">
    <property type="entry name" value="Ku_C_sf"/>
</dbReference>
<evidence type="ECO:0000256" key="10">
    <source>
        <dbReference type="ARBA" id="ARBA00022806"/>
    </source>
</evidence>
<feature type="domain" description="VWFA" evidence="20">
    <location>
        <begin position="6"/>
        <end position="214"/>
    </location>
</feature>
<dbReference type="InterPro" id="IPR002035">
    <property type="entry name" value="VWF_A"/>
</dbReference>
<keyword evidence="13 19" id="KW-0238">DNA-binding</keyword>